<evidence type="ECO:0000256" key="5">
    <source>
        <dbReference type="ARBA" id="ARBA00024934"/>
    </source>
</evidence>
<dbReference type="NCBIfam" id="TIGR01396">
    <property type="entry name" value="FlgB"/>
    <property type="match status" value="1"/>
</dbReference>
<dbReference type="EMBL" id="DNZF01000042">
    <property type="protein sequence ID" value="HBK52688.1"/>
    <property type="molecule type" value="Genomic_DNA"/>
</dbReference>
<dbReference type="PIRSF" id="PIRSF002889">
    <property type="entry name" value="Rod_FlgB"/>
    <property type="match status" value="1"/>
</dbReference>
<comment type="caution">
    <text evidence="7">The sequence shown here is derived from an EMBL/GenBank/DDBJ whole genome shotgun (WGS) entry which is preliminary data.</text>
</comment>
<dbReference type="STRING" id="378794.GCA_001570625_01339"/>
<evidence type="ECO:0000256" key="4">
    <source>
        <dbReference type="ARBA" id="ARBA00023143"/>
    </source>
</evidence>
<comment type="subcellular location">
    <subcellularLocation>
        <location evidence="1 6">Bacterial flagellum basal body</location>
    </subcellularLocation>
</comment>
<reference evidence="7 8" key="1">
    <citation type="journal article" date="2018" name="Nat. Biotechnol.">
        <title>A standardized bacterial taxonomy based on genome phylogeny substantially revises the tree of life.</title>
        <authorList>
            <person name="Parks D.H."/>
            <person name="Chuvochina M."/>
            <person name="Waite D.W."/>
            <person name="Rinke C."/>
            <person name="Skarshewski A."/>
            <person name="Chaumeil P.A."/>
            <person name="Hugenholtz P."/>
        </authorList>
    </citation>
    <scope>NUCLEOTIDE SEQUENCE [LARGE SCALE GENOMIC DNA]</scope>
    <source>
        <strain evidence="7">UBA10948</strain>
    </source>
</reference>
<name>A0A354YTI8_9FIRM</name>
<dbReference type="InterPro" id="IPR019776">
    <property type="entry name" value="Flagellar_basal_body_rod_CS"/>
</dbReference>
<organism evidence="7 8">
    <name type="scientific">Syntrophomonas wolfei</name>
    <dbReference type="NCBI Taxonomy" id="863"/>
    <lineage>
        <taxon>Bacteria</taxon>
        <taxon>Bacillati</taxon>
        <taxon>Bacillota</taxon>
        <taxon>Clostridia</taxon>
        <taxon>Eubacteriales</taxon>
        <taxon>Syntrophomonadaceae</taxon>
        <taxon>Syntrophomonas</taxon>
    </lineage>
</organism>
<dbReference type="PANTHER" id="PTHR30435">
    <property type="entry name" value="FLAGELLAR PROTEIN"/>
    <property type="match status" value="1"/>
</dbReference>
<protein>
    <recommendedName>
        <fullName evidence="3 6">Flagellar basal body rod protein FlgB</fullName>
    </recommendedName>
</protein>
<keyword evidence="7" id="KW-0966">Cell projection</keyword>
<proteinExistence type="inferred from homology"/>
<evidence type="ECO:0000256" key="3">
    <source>
        <dbReference type="ARBA" id="ARBA00014376"/>
    </source>
</evidence>
<evidence type="ECO:0000256" key="1">
    <source>
        <dbReference type="ARBA" id="ARBA00004117"/>
    </source>
</evidence>
<dbReference type="GO" id="GO:0030694">
    <property type="term" value="C:bacterial-type flagellum basal body, rod"/>
    <property type="evidence" value="ECO:0007669"/>
    <property type="project" value="InterPro"/>
</dbReference>
<keyword evidence="4 6" id="KW-0975">Bacterial flagellum</keyword>
<dbReference type="GO" id="GO:0071978">
    <property type="term" value="P:bacterial-type flagellum-dependent swarming motility"/>
    <property type="evidence" value="ECO:0007669"/>
    <property type="project" value="TreeGrafter"/>
</dbReference>
<dbReference type="RefSeq" id="WP_276621231.1">
    <property type="nucleotide sequence ID" value="NZ_DCDX01000012.1"/>
</dbReference>
<evidence type="ECO:0000256" key="2">
    <source>
        <dbReference type="ARBA" id="ARBA00009677"/>
    </source>
</evidence>
<dbReference type="PROSITE" id="PS00588">
    <property type="entry name" value="FLAGELLA_BB_ROD"/>
    <property type="match status" value="1"/>
</dbReference>
<evidence type="ECO:0000256" key="6">
    <source>
        <dbReference type="PIRNR" id="PIRNR002889"/>
    </source>
</evidence>
<dbReference type="InterPro" id="IPR006300">
    <property type="entry name" value="FlgB"/>
</dbReference>
<comment type="function">
    <text evidence="5 6">Structural component of flagellum, the bacterial motility apparatus. Part of the rod structure of flagellar basal body.</text>
</comment>
<keyword evidence="7" id="KW-0282">Flagellum</keyword>
<comment type="similarity">
    <text evidence="2 6">Belongs to the flagella basal body rod proteins family.</text>
</comment>
<dbReference type="PANTHER" id="PTHR30435:SF12">
    <property type="entry name" value="FLAGELLAR BASAL BODY ROD PROTEIN FLGB"/>
    <property type="match status" value="1"/>
</dbReference>
<keyword evidence="7" id="KW-0969">Cilium</keyword>
<sequence>MLEKILETRTHVLLNKAMDVGTLRDDVIADNIANVSTPKFKRREVIFEEKMKKALEGTADQLGLNLTNYRHIQIEGNNIDVEPEVRVLEDLTFRNDENNVDIDNEMAKMTKNKINYDAVSRSMSNEIRLLRMAITGRG</sequence>
<gene>
    <name evidence="7" type="primary">flgB</name>
    <name evidence="7" type="ORF">DDZ44_01950</name>
</gene>
<dbReference type="AlphaFoldDB" id="A0A354YTI8"/>
<comment type="subunit">
    <text evidence="6">The basal body constitutes a major portion of the flagellar organelle and consists of a number of rings mounted on a central rod.</text>
</comment>
<dbReference type="Proteomes" id="UP000263273">
    <property type="component" value="Unassembled WGS sequence"/>
</dbReference>
<evidence type="ECO:0000313" key="7">
    <source>
        <dbReference type="EMBL" id="HBK52688.1"/>
    </source>
</evidence>
<accession>A0A354YTI8</accession>
<evidence type="ECO:0000313" key="8">
    <source>
        <dbReference type="Proteomes" id="UP000263273"/>
    </source>
</evidence>